<organism evidence="1 2">
    <name type="scientific">Candidatus Shapirobacteria bacterium CG08_land_8_20_14_0_20_39_18</name>
    <dbReference type="NCBI Taxonomy" id="1974883"/>
    <lineage>
        <taxon>Bacteria</taxon>
        <taxon>Candidatus Shapironibacteriota</taxon>
    </lineage>
</organism>
<protein>
    <submittedName>
        <fullName evidence="1">Uncharacterized protein</fullName>
    </submittedName>
</protein>
<accession>A0A2M6XEF6</accession>
<proteinExistence type="predicted"/>
<dbReference type="AlphaFoldDB" id="A0A2M6XEF6"/>
<gene>
    <name evidence="1" type="ORF">COT44_00095</name>
</gene>
<sequence length="134" mass="15265">MVIPFLVGEGDLTLWWDEEKKVVRIEVLHPKVQEQLSVDIPGSYLRTFLSCHGDPSLQCFWPFQSITTELERKGTMIDISSFTTDTIGYFVRFPVELENHTLTIKVSKTDLVAVALALEYQFMLSNIPQPDGTD</sequence>
<dbReference type="EMBL" id="PEYO01000001">
    <property type="protein sequence ID" value="PIU04032.1"/>
    <property type="molecule type" value="Genomic_DNA"/>
</dbReference>
<evidence type="ECO:0000313" key="2">
    <source>
        <dbReference type="Proteomes" id="UP000228996"/>
    </source>
</evidence>
<reference evidence="2" key="1">
    <citation type="submission" date="2017-09" db="EMBL/GenBank/DDBJ databases">
        <title>Depth-based differentiation of microbial function through sediment-hosted aquifers and enrichment of novel symbionts in the deep terrestrial subsurface.</title>
        <authorList>
            <person name="Probst A.J."/>
            <person name="Ladd B."/>
            <person name="Jarett J.K."/>
            <person name="Geller-Mcgrath D.E."/>
            <person name="Sieber C.M.K."/>
            <person name="Emerson J.B."/>
            <person name="Anantharaman K."/>
            <person name="Thomas B.C."/>
            <person name="Malmstrom R."/>
            <person name="Stieglmeier M."/>
            <person name="Klingl A."/>
            <person name="Woyke T."/>
            <person name="Ryan C.M."/>
            <person name="Banfield J.F."/>
        </authorList>
    </citation>
    <scope>NUCLEOTIDE SEQUENCE [LARGE SCALE GENOMIC DNA]</scope>
</reference>
<name>A0A2M6XEF6_9BACT</name>
<evidence type="ECO:0000313" key="1">
    <source>
        <dbReference type="EMBL" id="PIU04032.1"/>
    </source>
</evidence>
<comment type="caution">
    <text evidence="1">The sequence shown here is derived from an EMBL/GenBank/DDBJ whole genome shotgun (WGS) entry which is preliminary data.</text>
</comment>
<dbReference type="Proteomes" id="UP000228996">
    <property type="component" value="Unassembled WGS sequence"/>
</dbReference>